<comment type="subcellular location">
    <subcellularLocation>
        <location evidence="1">Secreted</location>
    </subcellularLocation>
</comment>
<dbReference type="PROSITE" id="PS00330">
    <property type="entry name" value="HEMOLYSIN_CALCIUM"/>
    <property type="match status" value="4"/>
</dbReference>
<dbReference type="SUPFAM" id="SSF52266">
    <property type="entry name" value="SGNH hydrolase"/>
    <property type="match status" value="1"/>
</dbReference>
<reference evidence="5 6" key="1">
    <citation type="submission" date="2021-08" db="EMBL/GenBank/DDBJ databases">
        <title>Comparative Genomics Analysis of the Genus Qipengyuania Reveals Extensive Genetic Diversity and Metabolic Versatility, Including the Description of Fifteen Novel Species.</title>
        <authorList>
            <person name="Liu Y."/>
        </authorList>
    </citation>
    <scope>NUCLEOTIDE SEQUENCE [LARGE SCALE GENOMIC DNA]</scope>
    <source>
        <strain evidence="5 6">1NDH1</strain>
    </source>
</reference>
<organism evidence="5 6">
    <name type="scientific">Qipengyuania gelatinilytica</name>
    <dbReference type="NCBI Taxonomy" id="2867231"/>
    <lineage>
        <taxon>Bacteria</taxon>
        <taxon>Pseudomonadati</taxon>
        <taxon>Pseudomonadota</taxon>
        <taxon>Alphaproteobacteria</taxon>
        <taxon>Sphingomonadales</taxon>
        <taxon>Erythrobacteraceae</taxon>
        <taxon>Qipengyuania</taxon>
    </lineage>
</organism>
<dbReference type="RefSeq" id="WP_221431905.1">
    <property type="nucleotide sequence ID" value="NZ_CP081294.1"/>
</dbReference>
<evidence type="ECO:0000313" key="6">
    <source>
        <dbReference type="Proteomes" id="UP000824321"/>
    </source>
</evidence>
<keyword evidence="6" id="KW-1185">Reference proteome</keyword>
<dbReference type="InterPro" id="IPR005181">
    <property type="entry name" value="SASA"/>
</dbReference>
<sequence length="564" mass="59064">MTLFVAGQSNVGSLYRSPLFQFLSQNVSEFDEVWQGGTSLAPDPLARDWYPIEDGDPSTGELFELLMTAIDQSADGMTGLIWVHGERDRTDPDSAAAYEANLTAFIERIIDIAGPIPIVIVTLSTHAPVLEIQSDTADDWMTVIAAQRSVADAFDNVFLVDPDLVAAQNGISPEDMFRDILHYDFDFASLLVEASMPYFSDVAFDDLTGQYSGGSDSEYIYTDRADDLIAAGDGDDHVHSFAGNDVVYGGLGLDVLSGGEGDDHLRGEAGNDSLLGGEGSDFLDGGEGDDVLDGGADNDSIDGGTGFDLVSYAASGTGVQVSLEIQGSAQDTLGAGFDTLISIEGIRGSTFADTLIGSTVVDQIFGDAGNDQIRGGSGSDILEGGDGKDWLFGGNGWDILRGGEMSDGLLGENGNDRLFGDAGDDRLNGGKGNDYLNGGAGDDVLIGNWGVDQLIGGSGSDIFVFDNVGHTGRYFSNADVIADFSQAENDQIDLSGIDAIAGTASNDAFTFIGSEHFSGTAGELRFFRNGGDTYLAADIDGDGGADMFIKINGDLTMSAADLIL</sequence>
<dbReference type="Proteomes" id="UP000824321">
    <property type="component" value="Chromosome"/>
</dbReference>
<dbReference type="InterPro" id="IPR001343">
    <property type="entry name" value="Hemolysn_Ca-bd"/>
</dbReference>
<gene>
    <name evidence="5" type="ORF">K3136_05680</name>
</gene>
<dbReference type="Gene3D" id="2.150.10.10">
    <property type="entry name" value="Serralysin-like metalloprotease, C-terminal"/>
    <property type="match status" value="4"/>
</dbReference>
<dbReference type="SUPFAM" id="SSF51120">
    <property type="entry name" value="beta-Roll"/>
    <property type="match status" value="3"/>
</dbReference>
<dbReference type="Gene3D" id="3.40.50.1110">
    <property type="entry name" value="SGNH hydrolase"/>
    <property type="match status" value="1"/>
</dbReference>
<feature type="domain" description="Sialate O-acetylesterase" evidence="4">
    <location>
        <begin position="60"/>
        <end position="161"/>
    </location>
</feature>
<evidence type="ECO:0000256" key="1">
    <source>
        <dbReference type="ARBA" id="ARBA00004613"/>
    </source>
</evidence>
<dbReference type="Pfam" id="PF03629">
    <property type="entry name" value="SASA"/>
    <property type="match status" value="1"/>
</dbReference>
<dbReference type="InterPro" id="IPR018511">
    <property type="entry name" value="Hemolysin-typ_Ca-bd_CS"/>
</dbReference>
<dbReference type="EMBL" id="CP081294">
    <property type="protein sequence ID" value="QZD96181.1"/>
    <property type="molecule type" value="Genomic_DNA"/>
</dbReference>
<name>A0ABX9A564_9SPHN</name>
<accession>A0ABX9A564</accession>
<proteinExistence type="predicted"/>
<dbReference type="PANTHER" id="PTHR38340:SF1">
    <property type="entry name" value="S-LAYER PROTEIN"/>
    <property type="match status" value="1"/>
</dbReference>
<dbReference type="PANTHER" id="PTHR38340">
    <property type="entry name" value="S-LAYER PROTEIN"/>
    <property type="match status" value="1"/>
</dbReference>
<evidence type="ECO:0000313" key="5">
    <source>
        <dbReference type="EMBL" id="QZD96181.1"/>
    </source>
</evidence>
<dbReference type="InterPro" id="IPR036514">
    <property type="entry name" value="SGNH_hydro_sf"/>
</dbReference>
<keyword evidence="3" id="KW-0378">Hydrolase</keyword>
<dbReference type="PRINTS" id="PR00313">
    <property type="entry name" value="CABNDNGRPT"/>
</dbReference>
<evidence type="ECO:0000256" key="3">
    <source>
        <dbReference type="ARBA" id="ARBA00022801"/>
    </source>
</evidence>
<evidence type="ECO:0000259" key="4">
    <source>
        <dbReference type="Pfam" id="PF03629"/>
    </source>
</evidence>
<dbReference type="InterPro" id="IPR050557">
    <property type="entry name" value="RTX_toxin/Mannuronan_C5-epim"/>
</dbReference>
<dbReference type="InterPro" id="IPR011049">
    <property type="entry name" value="Serralysin-like_metalloprot_C"/>
</dbReference>
<evidence type="ECO:0000256" key="2">
    <source>
        <dbReference type="ARBA" id="ARBA00022525"/>
    </source>
</evidence>
<protein>
    <recommendedName>
        <fullName evidence="4">Sialate O-acetylesterase domain-containing protein</fullName>
    </recommendedName>
</protein>
<dbReference type="Pfam" id="PF00353">
    <property type="entry name" value="HemolysinCabind"/>
    <property type="match status" value="4"/>
</dbReference>
<keyword evidence="2" id="KW-0964">Secreted</keyword>